<dbReference type="GO" id="GO:0006357">
    <property type="term" value="P:regulation of transcription by RNA polymerase II"/>
    <property type="evidence" value="ECO:0007669"/>
    <property type="project" value="TreeGrafter"/>
</dbReference>
<sequence>MAYLQNEYFDDNDYHPVQERLVSQRPIMNPSPSPTLGACQPLWLEQDINDSPLAPSYIEHQDDGLDGRSRLYRQHLDLTAEYELFLDTLLLHQMSLRHGSMHLESRPMAGKQDLKPGSHGDGKIESPISSPKTPGRVATAKSRYPRKGPKKTRLGLPITIDVNGNAATVLACADTGADVNIISDDLAHMLGFQPYDSVSEKKNFALANGKIVEAVGQITSSCTFGVEALNPHSMTCVFYVLLHVATPVIMGMEFLDKTKTMTHHRDRLVQVPRPSYQALSVCSVGRPRQLLACALNQKDVFVTPDTGSEIDLVSPSFAHEEGLQIYHGEELIELADGSIEVTSGLIEVNLTVRHSPNQQGESHVIAEAFILEGLQHDMIVGEDTLDTLEVFTNNFHALISASDVRQSYEINRIRCRGTLEKMWKWIATRIGNKKADLMTTSGGSSTGSLSDQRELDRREQEARRIATLPARDQDAAITAEVLVQQQYHSTTSTAIPRDDLAGGMRSFECDYPLCNAQPFATQYLLNKHTMVHSQTKSHYCPVKYCPRGEGGKGFRRKNELRRHGLVHRPGYICPFCPDTEYEYPGPDNLQRHVRVHHLNKDAKDPKLLRVLEQRPEGGRRGCRRRGT</sequence>
<feature type="region of interest" description="Disordered" evidence="1">
    <location>
        <begin position="108"/>
        <end position="150"/>
    </location>
</feature>
<feature type="domain" description="C2H2-type" evidence="2">
    <location>
        <begin position="507"/>
        <end position="532"/>
    </location>
</feature>
<evidence type="ECO:0000313" key="4">
    <source>
        <dbReference type="Proteomes" id="UP000799423"/>
    </source>
</evidence>
<dbReference type="PANTHER" id="PTHR46179">
    <property type="entry name" value="ZINC FINGER PROTEIN"/>
    <property type="match status" value="1"/>
</dbReference>
<dbReference type="InterPro" id="IPR013087">
    <property type="entry name" value="Znf_C2H2_type"/>
</dbReference>
<dbReference type="Gene3D" id="2.40.70.10">
    <property type="entry name" value="Acid Proteases"/>
    <property type="match status" value="2"/>
</dbReference>
<dbReference type="SMART" id="SM00355">
    <property type="entry name" value="ZnF_C2H2"/>
    <property type="match status" value="3"/>
</dbReference>
<protein>
    <recommendedName>
        <fullName evidence="2">C2H2-type domain-containing protein</fullName>
    </recommendedName>
</protein>
<dbReference type="InterPro" id="IPR036236">
    <property type="entry name" value="Znf_C2H2_sf"/>
</dbReference>
<evidence type="ECO:0000256" key="1">
    <source>
        <dbReference type="SAM" id="MobiDB-lite"/>
    </source>
</evidence>
<dbReference type="OrthoDB" id="6079484at2759"/>
<dbReference type="SUPFAM" id="SSF57667">
    <property type="entry name" value="beta-beta-alpha zinc fingers"/>
    <property type="match status" value="1"/>
</dbReference>
<gene>
    <name evidence="3" type="ORF">T440DRAFT_37141</name>
</gene>
<dbReference type="Proteomes" id="UP000799423">
    <property type="component" value="Unassembled WGS sequence"/>
</dbReference>
<dbReference type="Gene3D" id="3.30.160.60">
    <property type="entry name" value="Classic Zinc Finger"/>
    <property type="match status" value="1"/>
</dbReference>
<dbReference type="GO" id="GO:0005634">
    <property type="term" value="C:nucleus"/>
    <property type="evidence" value="ECO:0007669"/>
    <property type="project" value="TreeGrafter"/>
</dbReference>
<feature type="compositionally biased region" description="Basic and acidic residues" evidence="1">
    <location>
        <begin position="112"/>
        <end position="124"/>
    </location>
</feature>
<keyword evidence="4" id="KW-1185">Reference proteome</keyword>
<dbReference type="CDD" id="cd00303">
    <property type="entry name" value="retropepsin_like"/>
    <property type="match status" value="2"/>
</dbReference>
<evidence type="ECO:0000313" key="3">
    <source>
        <dbReference type="EMBL" id="KAF2852197.1"/>
    </source>
</evidence>
<proteinExistence type="predicted"/>
<name>A0A6A7BBS2_9PLEO</name>
<organism evidence="3 4">
    <name type="scientific">Plenodomus tracheiphilus IPT5</name>
    <dbReference type="NCBI Taxonomy" id="1408161"/>
    <lineage>
        <taxon>Eukaryota</taxon>
        <taxon>Fungi</taxon>
        <taxon>Dikarya</taxon>
        <taxon>Ascomycota</taxon>
        <taxon>Pezizomycotina</taxon>
        <taxon>Dothideomycetes</taxon>
        <taxon>Pleosporomycetidae</taxon>
        <taxon>Pleosporales</taxon>
        <taxon>Pleosporineae</taxon>
        <taxon>Leptosphaeriaceae</taxon>
        <taxon>Plenodomus</taxon>
    </lineage>
</organism>
<feature type="domain" description="C2H2-type" evidence="2">
    <location>
        <begin position="538"/>
        <end position="567"/>
    </location>
</feature>
<feature type="domain" description="C2H2-type" evidence="2">
    <location>
        <begin position="571"/>
        <end position="596"/>
    </location>
</feature>
<dbReference type="AlphaFoldDB" id="A0A6A7BBS2"/>
<dbReference type="Pfam" id="PF13650">
    <property type="entry name" value="Asp_protease_2"/>
    <property type="match status" value="1"/>
</dbReference>
<dbReference type="EMBL" id="MU006299">
    <property type="protein sequence ID" value="KAF2852197.1"/>
    <property type="molecule type" value="Genomic_DNA"/>
</dbReference>
<reference evidence="3" key="1">
    <citation type="submission" date="2020-01" db="EMBL/GenBank/DDBJ databases">
        <authorList>
            <consortium name="DOE Joint Genome Institute"/>
            <person name="Haridas S."/>
            <person name="Albert R."/>
            <person name="Binder M."/>
            <person name="Bloem J."/>
            <person name="Labutti K."/>
            <person name="Salamov A."/>
            <person name="Andreopoulos B."/>
            <person name="Baker S.E."/>
            <person name="Barry K."/>
            <person name="Bills G."/>
            <person name="Bluhm B.H."/>
            <person name="Cannon C."/>
            <person name="Castanera R."/>
            <person name="Culley D.E."/>
            <person name="Daum C."/>
            <person name="Ezra D."/>
            <person name="Gonzalez J.B."/>
            <person name="Henrissat B."/>
            <person name="Kuo A."/>
            <person name="Liang C."/>
            <person name="Lipzen A."/>
            <person name="Lutzoni F."/>
            <person name="Magnuson J."/>
            <person name="Mondo S."/>
            <person name="Nolan M."/>
            <person name="Ohm R."/>
            <person name="Pangilinan J."/>
            <person name="Park H.-J."/>
            <person name="Ramirez L."/>
            <person name="Alfaro M."/>
            <person name="Sun H."/>
            <person name="Tritt A."/>
            <person name="Yoshinaga Y."/>
            <person name="Zwiers L.-H."/>
            <person name="Turgeon B.G."/>
            <person name="Goodwin S.B."/>
            <person name="Spatafora J.W."/>
            <person name="Crous P.W."/>
            <person name="Grigoriev I.V."/>
        </authorList>
    </citation>
    <scope>NUCLEOTIDE SEQUENCE</scope>
    <source>
        <strain evidence="3">IPT5</strain>
    </source>
</reference>
<dbReference type="InterPro" id="IPR021109">
    <property type="entry name" value="Peptidase_aspartic_dom_sf"/>
</dbReference>
<accession>A0A6A7BBS2</accession>
<dbReference type="InterPro" id="IPR051061">
    <property type="entry name" value="Zinc_finger_trans_reg"/>
</dbReference>
<dbReference type="PANTHER" id="PTHR46179:SF19">
    <property type="entry name" value="C2H2 FINGER DOMAIN TRANSCRIPTION FACTOR (EUROFUNG)-RELATED"/>
    <property type="match status" value="1"/>
</dbReference>
<evidence type="ECO:0000259" key="2">
    <source>
        <dbReference type="SMART" id="SM00355"/>
    </source>
</evidence>